<evidence type="ECO:0000313" key="3">
    <source>
        <dbReference type="EMBL" id="MEJ6497305.1"/>
    </source>
</evidence>
<dbReference type="Proteomes" id="UP000050378">
    <property type="component" value="Unassembled WGS sequence"/>
</dbReference>
<feature type="signal peptide" evidence="1">
    <location>
        <begin position="1"/>
        <end position="17"/>
    </location>
</feature>
<dbReference type="AlphaFoldDB" id="A0A0P7DT37"/>
<reference evidence="3 5" key="2">
    <citation type="submission" date="2023-01" db="EMBL/GenBank/DDBJ databases">
        <title>Trichodesmium-associated heterotrophic epibiont bacteria.</title>
        <authorList>
            <person name="Cleveland C.S."/>
            <person name="Webb E.A."/>
        </authorList>
    </citation>
    <scope>NUCLEOTIDE SEQUENCE [LARGE SCALE GENOMIC DNA]</scope>
    <source>
        <strain evidence="3 5">USCH2</strain>
    </source>
</reference>
<sequence length="198" mass="22385">MKYLIFILLFQSGICMALQPISEYCEDTNLLSSFAGDTFAATNCLAYGFNAENAFFSKAINTSIRFEKIKPAIDTFVKIVNTDGGSSFDKQEVFYKYVGEIDSFSVPLFGSYDEFEDAKASLVFSINYTTHCNISVLDYSGGDKFMIGYKLNRMTDEGKYNYDYLYIELPKEAKINKADSDGLIDAFCHNDLSFKNKE</sequence>
<feature type="chain" id="PRO_5006138031" evidence="1">
    <location>
        <begin position="18"/>
        <end position="198"/>
    </location>
</feature>
<dbReference type="EMBL" id="LJTC01000015">
    <property type="protein sequence ID" value="KPM80797.1"/>
    <property type="molecule type" value="Genomic_DNA"/>
</dbReference>
<organism evidence="2 4">
    <name type="scientific">Pseudoalteromonas lipolytica</name>
    <dbReference type="NCBI Taxonomy" id="570156"/>
    <lineage>
        <taxon>Bacteria</taxon>
        <taxon>Pseudomonadati</taxon>
        <taxon>Pseudomonadota</taxon>
        <taxon>Gammaproteobacteria</taxon>
        <taxon>Alteromonadales</taxon>
        <taxon>Pseudoalteromonadaceae</taxon>
        <taxon>Pseudoalteromonas</taxon>
    </lineage>
</organism>
<keyword evidence="5" id="KW-1185">Reference proteome</keyword>
<evidence type="ECO:0000256" key="1">
    <source>
        <dbReference type="SAM" id="SignalP"/>
    </source>
</evidence>
<evidence type="ECO:0000313" key="2">
    <source>
        <dbReference type="EMBL" id="KPM80797.1"/>
    </source>
</evidence>
<protein>
    <submittedName>
        <fullName evidence="2">Uncharacterized protein</fullName>
    </submittedName>
</protein>
<keyword evidence="1" id="KW-0732">Signal</keyword>
<dbReference type="Proteomes" id="UP001377972">
    <property type="component" value="Unassembled WGS sequence"/>
</dbReference>
<reference evidence="2 4" key="1">
    <citation type="submission" date="2015-09" db="EMBL/GenBank/DDBJ databases">
        <title>Draft Genome Sequence of Pseudoalteromonas lipolytica UCD-48B.</title>
        <authorList>
            <person name="Krusor M."/>
            <person name="Coil D.A."/>
            <person name="Lang J.M."/>
            <person name="Eisen J.A."/>
            <person name="Alexiev A."/>
        </authorList>
    </citation>
    <scope>NUCLEOTIDE SEQUENCE [LARGE SCALE GENOMIC DNA]</scope>
    <source>
        <strain evidence="2 4">UCD-48B</strain>
    </source>
</reference>
<evidence type="ECO:0000313" key="4">
    <source>
        <dbReference type="Proteomes" id="UP000050378"/>
    </source>
</evidence>
<dbReference type="RefSeq" id="WP_054554581.1">
    <property type="nucleotide sequence ID" value="NZ_JAQPZS010000014.1"/>
</dbReference>
<name>A0A0P7DT37_9GAMM</name>
<evidence type="ECO:0000313" key="5">
    <source>
        <dbReference type="Proteomes" id="UP001377972"/>
    </source>
</evidence>
<gene>
    <name evidence="2" type="ORF">AOG27_19065</name>
    <name evidence="3" type="ORF">PQI24_14770</name>
</gene>
<accession>A0A0P7DT37</accession>
<dbReference type="EMBL" id="JAQPZS010000014">
    <property type="protein sequence ID" value="MEJ6497305.1"/>
    <property type="molecule type" value="Genomic_DNA"/>
</dbReference>
<proteinExistence type="predicted"/>
<dbReference type="PATRIC" id="fig|570156.3.peg.1738"/>
<comment type="caution">
    <text evidence="2">The sequence shown here is derived from an EMBL/GenBank/DDBJ whole genome shotgun (WGS) entry which is preliminary data.</text>
</comment>